<dbReference type="CDD" id="cd03134">
    <property type="entry name" value="GATase1_PfpI_like"/>
    <property type="match status" value="1"/>
</dbReference>
<sequence>MSAKKKIAILATDGFEQSELTEPRRALMEAGHEVSVVSLDSGSIRGVKGHEPGDKVDVDRILADVTPDDFDALVLPGGVYNPDTLRQEAAAVDFVRDFMESGKPLAAICHGPWLLVEADLLRGRRATSFASIRTDMRNAGANWVDEPVVVDGNLITSRNPGDLEAFCSTTLEAVVNGPAARAGSATVHPIRAGA</sequence>
<organism evidence="3 4">
    <name type="scientific">Marinibaculum pumilum</name>
    <dbReference type="NCBI Taxonomy" id="1766165"/>
    <lineage>
        <taxon>Bacteria</taxon>
        <taxon>Pseudomonadati</taxon>
        <taxon>Pseudomonadota</taxon>
        <taxon>Alphaproteobacteria</taxon>
        <taxon>Rhodospirillales</taxon>
        <taxon>Rhodospirillaceae</taxon>
        <taxon>Marinibaculum</taxon>
    </lineage>
</organism>
<keyword evidence="3" id="KW-0315">Glutamine amidotransferase</keyword>
<name>A0ABV7L8I2_9PROT</name>
<evidence type="ECO:0000259" key="2">
    <source>
        <dbReference type="Pfam" id="PF01965"/>
    </source>
</evidence>
<gene>
    <name evidence="3" type="ORF">ACFOGJ_27325</name>
</gene>
<proteinExistence type="inferred from homology"/>
<accession>A0ABV7L8I2</accession>
<dbReference type="InterPro" id="IPR006286">
    <property type="entry name" value="C56_PfpI-like"/>
</dbReference>
<dbReference type="Proteomes" id="UP001595528">
    <property type="component" value="Unassembled WGS sequence"/>
</dbReference>
<dbReference type="InterPro" id="IPR002818">
    <property type="entry name" value="DJ-1/PfpI"/>
</dbReference>
<comment type="caution">
    <text evidence="3">The sequence shown here is derived from an EMBL/GenBank/DDBJ whole genome shotgun (WGS) entry which is preliminary data.</text>
</comment>
<dbReference type="InterPro" id="IPR029062">
    <property type="entry name" value="Class_I_gatase-like"/>
</dbReference>
<evidence type="ECO:0000256" key="1">
    <source>
        <dbReference type="ARBA" id="ARBA00008542"/>
    </source>
</evidence>
<dbReference type="Gene3D" id="3.40.50.880">
    <property type="match status" value="1"/>
</dbReference>
<dbReference type="EMBL" id="JBHRTR010000054">
    <property type="protein sequence ID" value="MFC3230988.1"/>
    <property type="molecule type" value="Genomic_DNA"/>
</dbReference>
<evidence type="ECO:0000313" key="4">
    <source>
        <dbReference type="Proteomes" id="UP001595528"/>
    </source>
</evidence>
<comment type="similarity">
    <text evidence="1">Belongs to the peptidase C56 family.</text>
</comment>
<dbReference type="PROSITE" id="PS51276">
    <property type="entry name" value="PEPTIDASE_C56_PFPI"/>
    <property type="match status" value="1"/>
</dbReference>
<dbReference type="SUPFAM" id="SSF52317">
    <property type="entry name" value="Class I glutamine amidotransferase-like"/>
    <property type="match status" value="1"/>
</dbReference>
<dbReference type="RefSeq" id="WP_379906457.1">
    <property type="nucleotide sequence ID" value="NZ_JBHRTR010000054.1"/>
</dbReference>
<dbReference type="PROSITE" id="PS51273">
    <property type="entry name" value="GATASE_TYPE_1"/>
    <property type="match status" value="1"/>
</dbReference>
<dbReference type="PANTHER" id="PTHR42733:SF12">
    <property type="entry name" value="PROTEINASE"/>
    <property type="match status" value="1"/>
</dbReference>
<dbReference type="NCBIfam" id="TIGR01382">
    <property type="entry name" value="PfpI"/>
    <property type="match status" value="1"/>
</dbReference>
<dbReference type="PANTHER" id="PTHR42733">
    <property type="entry name" value="DJ-1 PROTEIN"/>
    <property type="match status" value="1"/>
</dbReference>
<dbReference type="Pfam" id="PF01965">
    <property type="entry name" value="DJ-1_PfpI"/>
    <property type="match status" value="1"/>
</dbReference>
<evidence type="ECO:0000313" key="3">
    <source>
        <dbReference type="EMBL" id="MFC3230988.1"/>
    </source>
</evidence>
<feature type="domain" description="DJ-1/PfpI" evidence="2">
    <location>
        <begin position="5"/>
        <end position="172"/>
    </location>
</feature>
<keyword evidence="4" id="KW-1185">Reference proteome</keyword>
<reference evidence="4" key="1">
    <citation type="journal article" date="2019" name="Int. J. Syst. Evol. Microbiol.">
        <title>The Global Catalogue of Microorganisms (GCM) 10K type strain sequencing project: providing services to taxonomists for standard genome sequencing and annotation.</title>
        <authorList>
            <consortium name="The Broad Institute Genomics Platform"/>
            <consortium name="The Broad Institute Genome Sequencing Center for Infectious Disease"/>
            <person name="Wu L."/>
            <person name="Ma J."/>
        </authorList>
    </citation>
    <scope>NUCLEOTIDE SEQUENCE [LARGE SCALE GENOMIC DNA]</scope>
    <source>
        <strain evidence="4">KCTC 42964</strain>
    </source>
</reference>
<protein>
    <submittedName>
        <fullName evidence="3">Type 1 glutamine amidotransferase domain-containing protein</fullName>
    </submittedName>
</protein>